<dbReference type="Proteomes" id="UP001321473">
    <property type="component" value="Unassembled WGS sequence"/>
</dbReference>
<gene>
    <name evidence="1" type="ORF">V5799_025796</name>
</gene>
<reference evidence="1 2" key="1">
    <citation type="journal article" date="2023" name="Arcadia Sci">
        <title>De novo assembly of a long-read Amblyomma americanum tick genome.</title>
        <authorList>
            <person name="Chou S."/>
            <person name="Poskanzer K.E."/>
            <person name="Rollins M."/>
            <person name="Thuy-Boun P.S."/>
        </authorList>
    </citation>
    <scope>NUCLEOTIDE SEQUENCE [LARGE SCALE GENOMIC DNA]</scope>
    <source>
        <strain evidence="1">F_SG_1</strain>
        <tissue evidence="1">Salivary glands</tissue>
    </source>
</reference>
<keyword evidence="2" id="KW-1185">Reference proteome</keyword>
<sequence length="184" mass="20325">MTQDLERGLTNEHQVSYVALWPGLPLLAVHALENRAKRSVLRALHAVLGGAPAAKLAVPPGGLGATLRACFPHLSLQVGESALNIPKVARLQSLPHEPIPLGEEEKKRLETWNEALAQLGPRLRPVDDGYTLTDGRGTWVHFEGPNLLEKLRKLYMSGNRAIISKDMKPAFLGKRYHVVQRDNK</sequence>
<protein>
    <submittedName>
        <fullName evidence="1">Uncharacterized protein</fullName>
    </submittedName>
</protein>
<dbReference type="EMBL" id="JARKHS020020327">
    <property type="protein sequence ID" value="KAK8770960.1"/>
    <property type="molecule type" value="Genomic_DNA"/>
</dbReference>
<accession>A0AAQ4E8G9</accession>
<proteinExistence type="predicted"/>
<evidence type="ECO:0000313" key="1">
    <source>
        <dbReference type="EMBL" id="KAK8770960.1"/>
    </source>
</evidence>
<organism evidence="1 2">
    <name type="scientific">Amblyomma americanum</name>
    <name type="common">Lone star tick</name>
    <dbReference type="NCBI Taxonomy" id="6943"/>
    <lineage>
        <taxon>Eukaryota</taxon>
        <taxon>Metazoa</taxon>
        <taxon>Ecdysozoa</taxon>
        <taxon>Arthropoda</taxon>
        <taxon>Chelicerata</taxon>
        <taxon>Arachnida</taxon>
        <taxon>Acari</taxon>
        <taxon>Parasitiformes</taxon>
        <taxon>Ixodida</taxon>
        <taxon>Ixodoidea</taxon>
        <taxon>Ixodidae</taxon>
        <taxon>Amblyomminae</taxon>
        <taxon>Amblyomma</taxon>
    </lineage>
</organism>
<dbReference type="AlphaFoldDB" id="A0AAQ4E8G9"/>
<evidence type="ECO:0000313" key="2">
    <source>
        <dbReference type="Proteomes" id="UP001321473"/>
    </source>
</evidence>
<comment type="caution">
    <text evidence="1">The sequence shown here is derived from an EMBL/GenBank/DDBJ whole genome shotgun (WGS) entry which is preliminary data.</text>
</comment>
<name>A0AAQ4E8G9_AMBAM</name>